<evidence type="ECO:0000313" key="1">
    <source>
        <dbReference type="EMBL" id="CAG8447351.1"/>
    </source>
</evidence>
<dbReference type="EMBL" id="CAJVPM010000580">
    <property type="protein sequence ID" value="CAG8447351.1"/>
    <property type="molecule type" value="Genomic_DNA"/>
</dbReference>
<reference evidence="1" key="1">
    <citation type="submission" date="2021-06" db="EMBL/GenBank/DDBJ databases">
        <authorList>
            <person name="Kallberg Y."/>
            <person name="Tangrot J."/>
            <person name="Rosling A."/>
        </authorList>
    </citation>
    <scope>NUCLEOTIDE SEQUENCE</scope>
    <source>
        <strain evidence="1">AU212A</strain>
    </source>
</reference>
<organism evidence="1 2">
    <name type="scientific">Scutellospora calospora</name>
    <dbReference type="NCBI Taxonomy" id="85575"/>
    <lineage>
        <taxon>Eukaryota</taxon>
        <taxon>Fungi</taxon>
        <taxon>Fungi incertae sedis</taxon>
        <taxon>Mucoromycota</taxon>
        <taxon>Glomeromycotina</taxon>
        <taxon>Glomeromycetes</taxon>
        <taxon>Diversisporales</taxon>
        <taxon>Gigasporaceae</taxon>
        <taxon>Scutellospora</taxon>
    </lineage>
</organism>
<dbReference type="Proteomes" id="UP000789860">
    <property type="component" value="Unassembled WGS sequence"/>
</dbReference>
<proteinExistence type="predicted"/>
<evidence type="ECO:0000313" key="2">
    <source>
        <dbReference type="Proteomes" id="UP000789860"/>
    </source>
</evidence>
<sequence>MPKQKLCTKKWITNYKQSNNTIYENQNNEILQENSYRQIITLSEYKTRNTIQHHDQEYNISKNIFWCELTEFCCNRGKRLILLLPDYPMNMNIIFSNPKISSFSRKLNALFSFMAIGVQDQFVNLPALSLYIYDEQERYIASRNHKILKEWILIINTTLTKINPYIHLLRVFKNNSYDGILELRENTSTGEVAVIIYADSIANYEPLQYPLLFSHSTSGWHPKNFYNLSQIDWYRCRLLYLLRTYFGTVIYMIDVIEFQKCRFPYAHIVIRIQLELPVEQIDKIVNAELLHEQSHLKNVVEKYMVHKQQHSSCPDHINYTINNTSENSSRQPINKFKDYINGRYLSAPEAA</sequence>
<accession>A0ACA9K2C9</accession>
<name>A0ACA9K2C9_9GLOM</name>
<comment type="caution">
    <text evidence="1">The sequence shown here is derived from an EMBL/GenBank/DDBJ whole genome shotgun (WGS) entry which is preliminary data.</text>
</comment>
<protein>
    <submittedName>
        <fullName evidence="1">5675_t:CDS:1</fullName>
    </submittedName>
</protein>
<keyword evidence="2" id="KW-1185">Reference proteome</keyword>
<gene>
    <name evidence="1" type="ORF">SCALOS_LOCUS1004</name>
</gene>